<proteinExistence type="predicted"/>
<organism evidence="1 2">
    <name type="scientific">Escherichia phage 4MG</name>
    <dbReference type="NCBI Taxonomy" id="1391428"/>
    <lineage>
        <taxon>Viruses</taxon>
        <taxon>Duplodnaviria</taxon>
        <taxon>Heunggongvirae</taxon>
        <taxon>Uroviricota</taxon>
        <taxon>Caudoviricetes</taxon>
        <taxon>Vequintavirinae</taxon>
        <taxon>Seunavirus</taxon>
        <taxon>Seunavirus 4MG</taxon>
    </lineage>
</organism>
<dbReference type="RefSeq" id="YP_008857398.1">
    <property type="nucleotide sequence ID" value="NC_022968.1"/>
</dbReference>
<accession>V5KSQ6</accession>
<gene>
    <name evidence="1" type="ORF">4MG_182</name>
</gene>
<dbReference type="KEGG" id="vg:17776432"/>
<name>V5KSQ6_9CAUD</name>
<evidence type="ECO:0000313" key="1">
    <source>
        <dbReference type="EMBL" id="AGZ17656.1"/>
    </source>
</evidence>
<dbReference type="EMBL" id="KF550303">
    <property type="protein sequence ID" value="AGZ17656.1"/>
    <property type="molecule type" value="Genomic_DNA"/>
</dbReference>
<protein>
    <submittedName>
        <fullName evidence="1">Hyphothetical protein</fullName>
    </submittedName>
</protein>
<reference evidence="1 2" key="1">
    <citation type="journal article" date="2014" name="Arch. Virol.">
        <title>Complete genome sequence of enterobacteria phage 4MG, a new member of the subgroup "PVP-SE1-like phage" of the "rV5-like viruses".</title>
        <authorList>
            <person name="Kim M."/>
            <person name="Heu S."/>
            <person name="Ryu S."/>
        </authorList>
    </citation>
    <scope>NUCLEOTIDE SEQUENCE [LARGE SCALE GENOMIC DNA]</scope>
</reference>
<dbReference type="Proteomes" id="UP000018620">
    <property type="component" value="Segment"/>
</dbReference>
<evidence type="ECO:0000313" key="2">
    <source>
        <dbReference type="Proteomes" id="UP000018620"/>
    </source>
</evidence>
<keyword evidence="2" id="KW-1185">Reference proteome</keyword>
<sequence>MKRGVTFEKAVALVEDTLSKTGAGKYINEYVVKIMEITYDMGFKAGAKTLEKERK</sequence>